<feature type="region of interest" description="Disordered" evidence="1">
    <location>
        <begin position="1"/>
        <end position="31"/>
    </location>
</feature>
<keyword evidence="3" id="KW-1185">Reference proteome</keyword>
<sequence>MASTATVHEHGHDQDGLNNPLSPLSSGRQSPSRKETILSLVEMLLQESGHAARGPAYISFVRTSTHFLRNFANAARQLGSSVAILSSAFRLRERIAQLLWLYRENAADLFPRKVSHMVRESATIDQLLGGRKPKASMRKKAHLHTHRPIIAEDLDPEGFPDLLEDLAEDVKTFLNCLNEFPEFTDEAVNASILSFEDQFRYPAVQRYIHELSQEMGDHINGITSSLRMFIEVGKAINIPLPCTSRC</sequence>
<reference evidence="2 3" key="1">
    <citation type="journal article" date="2019" name="Nat. Ecol. Evol.">
        <title>Megaphylogeny resolves global patterns of mushroom evolution.</title>
        <authorList>
            <person name="Varga T."/>
            <person name="Krizsan K."/>
            <person name="Foldi C."/>
            <person name="Dima B."/>
            <person name="Sanchez-Garcia M."/>
            <person name="Sanchez-Ramirez S."/>
            <person name="Szollosi G.J."/>
            <person name="Szarkandi J.G."/>
            <person name="Papp V."/>
            <person name="Albert L."/>
            <person name="Andreopoulos W."/>
            <person name="Angelini C."/>
            <person name="Antonin V."/>
            <person name="Barry K.W."/>
            <person name="Bougher N.L."/>
            <person name="Buchanan P."/>
            <person name="Buyck B."/>
            <person name="Bense V."/>
            <person name="Catcheside P."/>
            <person name="Chovatia M."/>
            <person name="Cooper J."/>
            <person name="Damon W."/>
            <person name="Desjardin D."/>
            <person name="Finy P."/>
            <person name="Geml J."/>
            <person name="Haridas S."/>
            <person name="Hughes K."/>
            <person name="Justo A."/>
            <person name="Karasinski D."/>
            <person name="Kautmanova I."/>
            <person name="Kiss B."/>
            <person name="Kocsube S."/>
            <person name="Kotiranta H."/>
            <person name="LaButti K.M."/>
            <person name="Lechner B.E."/>
            <person name="Liimatainen K."/>
            <person name="Lipzen A."/>
            <person name="Lukacs Z."/>
            <person name="Mihaltcheva S."/>
            <person name="Morgado L.N."/>
            <person name="Niskanen T."/>
            <person name="Noordeloos M.E."/>
            <person name="Ohm R.A."/>
            <person name="Ortiz-Santana B."/>
            <person name="Ovrebo C."/>
            <person name="Racz N."/>
            <person name="Riley R."/>
            <person name="Savchenko A."/>
            <person name="Shiryaev A."/>
            <person name="Soop K."/>
            <person name="Spirin V."/>
            <person name="Szebenyi C."/>
            <person name="Tomsovsky M."/>
            <person name="Tulloss R.E."/>
            <person name="Uehling J."/>
            <person name="Grigoriev I.V."/>
            <person name="Vagvolgyi C."/>
            <person name="Papp T."/>
            <person name="Martin F.M."/>
            <person name="Miettinen O."/>
            <person name="Hibbett D.S."/>
            <person name="Nagy L.G."/>
        </authorList>
    </citation>
    <scope>NUCLEOTIDE SEQUENCE [LARGE SCALE GENOMIC DNA]</scope>
    <source>
        <strain evidence="2 3">FP101781</strain>
    </source>
</reference>
<name>A0A4Y7S098_COPMI</name>
<dbReference type="OrthoDB" id="972532at2759"/>
<proteinExistence type="predicted"/>
<dbReference type="AlphaFoldDB" id="A0A4Y7S098"/>
<feature type="compositionally biased region" description="Polar residues" evidence="1">
    <location>
        <begin position="16"/>
        <end position="30"/>
    </location>
</feature>
<dbReference type="Proteomes" id="UP000298030">
    <property type="component" value="Unassembled WGS sequence"/>
</dbReference>
<comment type="caution">
    <text evidence="2">The sequence shown here is derived from an EMBL/GenBank/DDBJ whole genome shotgun (WGS) entry which is preliminary data.</text>
</comment>
<organism evidence="2 3">
    <name type="scientific">Coprinellus micaceus</name>
    <name type="common">Glistening ink-cap mushroom</name>
    <name type="synonym">Coprinus micaceus</name>
    <dbReference type="NCBI Taxonomy" id="71717"/>
    <lineage>
        <taxon>Eukaryota</taxon>
        <taxon>Fungi</taxon>
        <taxon>Dikarya</taxon>
        <taxon>Basidiomycota</taxon>
        <taxon>Agaricomycotina</taxon>
        <taxon>Agaricomycetes</taxon>
        <taxon>Agaricomycetidae</taxon>
        <taxon>Agaricales</taxon>
        <taxon>Agaricineae</taxon>
        <taxon>Psathyrellaceae</taxon>
        <taxon>Coprinellus</taxon>
    </lineage>
</organism>
<dbReference type="EMBL" id="QPFP01000380">
    <property type="protein sequence ID" value="TEB14703.1"/>
    <property type="molecule type" value="Genomic_DNA"/>
</dbReference>
<evidence type="ECO:0000256" key="1">
    <source>
        <dbReference type="SAM" id="MobiDB-lite"/>
    </source>
</evidence>
<evidence type="ECO:0000313" key="2">
    <source>
        <dbReference type="EMBL" id="TEB14703.1"/>
    </source>
</evidence>
<dbReference type="STRING" id="71717.A0A4Y7S098"/>
<accession>A0A4Y7S098</accession>
<evidence type="ECO:0000313" key="3">
    <source>
        <dbReference type="Proteomes" id="UP000298030"/>
    </source>
</evidence>
<gene>
    <name evidence="2" type="ORF">FA13DRAFT_1651684</name>
</gene>
<protein>
    <submittedName>
        <fullName evidence="2">Uncharacterized protein</fullName>
    </submittedName>
</protein>